<feature type="active site" description="Proton acceptor" evidence="4">
    <location>
        <position position="389"/>
    </location>
</feature>
<dbReference type="Gene3D" id="3.40.47.10">
    <property type="match status" value="2"/>
</dbReference>
<dbReference type="GO" id="GO:0003988">
    <property type="term" value="F:acetyl-CoA C-acyltransferase activity"/>
    <property type="evidence" value="ECO:0007669"/>
    <property type="project" value="UniProtKB-ARBA"/>
</dbReference>
<reference evidence="8" key="2">
    <citation type="submission" date="2020-01" db="EMBL/GenBank/DDBJ databases">
        <authorList>
            <person name="Campanaro S."/>
        </authorList>
    </citation>
    <scope>NUCLEOTIDE SEQUENCE</scope>
    <source>
        <strain evidence="8">AS06rmzACSIP_7</strain>
    </source>
</reference>
<evidence type="ECO:0000256" key="1">
    <source>
        <dbReference type="ARBA" id="ARBA00010982"/>
    </source>
</evidence>
<dbReference type="InterPro" id="IPR020617">
    <property type="entry name" value="Thiolase_C"/>
</dbReference>
<dbReference type="InterPro" id="IPR016039">
    <property type="entry name" value="Thiolase-like"/>
</dbReference>
<dbReference type="PANTHER" id="PTHR18919:SF107">
    <property type="entry name" value="ACETYL-COA ACETYLTRANSFERASE, CYTOSOLIC"/>
    <property type="match status" value="1"/>
</dbReference>
<evidence type="ECO:0000256" key="4">
    <source>
        <dbReference type="PIRSR" id="PIRSR000429-1"/>
    </source>
</evidence>
<evidence type="ECO:0000259" key="7">
    <source>
        <dbReference type="Pfam" id="PF02803"/>
    </source>
</evidence>
<feature type="domain" description="Thiolase N-terminal" evidence="6">
    <location>
        <begin position="19"/>
        <end position="267"/>
    </location>
</feature>
<evidence type="ECO:0000256" key="5">
    <source>
        <dbReference type="RuleBase" id="RU003557"/>
    </source>
</evidence>
<dbReference type="SUPFAM" id="SSF53901">
    <property type="entry name" value="Thiolase-like"/>
    <property type="match status" value="1"/>
</dbReference>
<comment type="caution">
    <text evidence="8">The sequence shown here is derived from an EMBL/GenBank/DDBJ whole genome shotgun (WGS) entry which is preliminary data.</text>
</comment>
<keyword evidence="2 5" id="KW-0808">Transferase</keyword>
<gene>
    <name evidence="8" type="ORF">GXY80_07285</name>
</gene>
<protein>
    <submittedName>
        <fullName evidence="8">Thiolase family protein</fullName>
    </submittedName>
</protein>
<reference evidence="8" key="1">
    <citation type="journal article" date="2020" name="Biotechnol. Biofuels">
        <title>New insights from the biogas microbiome by comprehensive genome-resolved metagenomics of nearly 1600 species originating from multiple anaerobic digesters.</title>
        <authorList>
            <person name="Campanaro S."/>
            <person name="Treu L."/>
            <person name="Rodriguez-R L.M."/>
            <person name="Kovalovszki A."/>
            <person name="Ziels R.M."/>
            <person name="Maus I."/>
            <person name="Zhu X."/>
            <person name="Kougias P.G."/>
            <person name="Basile A."/>
            <person name="Luo G."/>
            <person name="Schluter A."/>
            <person name="Konstantinidis K.T."/>
            <person name="Angelidaki I."/>
        </authorList>
    </citation>
    <scope>NUCLEOTIDE SEQUENCE</scope>
    <source>
        <strain evidence="8">AS06rmzACSIP_7</strain>
    </source>
</reference>
<name>A0A971S0Q5_9BACT</name>
<feature type="active site" description="Proton acceptor" evidence="4">
    <location>
        <position position="359"/>
    </location>
</feature>
<comment type="similarity">
    <text evidence="1 5">Belongs to the thiolase-like superfamily. Thiolase family.</text>
</comment>
<sequence>MNSTSFTKAYIPYGGYYSTPFCRWQMSMQYDNAIFLGPNTARRWFLEKRKLDPTIIDYLYFGTTVAQHHWFYSHQMAGAIITDDKKFVPGLFIHQACSTSTTILGLLAKDMELGAYDVGYGLMTDRCSNGPHTTWPNPFGPGGELEDENWNMDNFAGNPRVPVAMVETGENVAKEIGITKEECDALVLRRYEQYQDALANDRAFQKRYMFPALCMVDKKRTKLVEQDEGWTPTTAEGLARLKPVRPGGVHSFGSQTFPADGNCGIIVTTRDKAKELSTDPKIEIQIISYGNARTKPAFMPAAPVPAAEIALSRAGLKITDMKAIKTHNPFAVNDLNLAKIMGIDFMKFNNYGSSLIYGHPQGPTAGRGIIEMIEELTILGGGYGLFTGCAAGDTAGALIVKVG</sequence>
<evidence type="ECO:0000259" key="6">
    <source>
        <dbReference type="Pfam" id="PF00108"/>
    </source>
</evidence>
<dbReference type="PIRSF" id="PIRSF000429">
    <property type="entry name" value="Ac-CoA_Ac_transf"/>
    <property type="match status" value="1"/>
</dbReference>
<organism evidence="8 9">
    <name type="scientific">Syntrophorhabdus aromaticivorans</name>
    <dbReference type="NCBI Taxonomy" id="328301"/>
    <lineage>
        <taxon>Bacteria</taxon>
        <taxon>Pseudomonadati</taxon>
        <taxon>Thermodesulfobacteriota</taxon>
        <taxon>Syntrophorhabdia</taxon>
        <taxon>Syntrophorhabdales</taxon>
        <taxon>Syntrophorhabdaceae</taxon>
        <taxon>Syntrophorhabdus</taxon>
    </lineage>
</organism>
<feature type="domain" description="Thiolase C-terminal" evidence="7">
    <location>
        <begin position="284"/>
        <end position="401"/>
    </location>
</feature>
<dbReference type="Proteomes" id="UP000777265">
    <property type="component" value="Unassembled WGS sequence"/>
</dbReference>
<dbReference type="PANTHER" id="PTHR18919">
    <property type="entry name" value="ACETYL-COA C-ACYLTRANSFERASE"/>
    <property type="match status" value="1"/>
</dbReference>
<keyword evidence="3 5" id="KW-0012">Acyltransferase</keyword>
<proteinExistence type="inferred from homology"/>
<dbReference type="EMBL" id="JAAYEE010000118">
    <property type="protein sequence ID" value="NLW35268.1"/>
    <property type="molecule type" value="Genomic_DNA"/>
</dbReference>
<dbReference type="GO" id="GO:0005829">
    <property type="term" value="C:cytosol"/>
    <property type="evidence" value="ECO:0007669"/>
    <property type="project" value="TreeGrafter"/>
</dbReference>
<accession>A0A971S0Q5</accession>
<dbReference type="AlphaFoldDB" id="A0A971S0Q5"/>
<dbReference type="Pfam" id="PF00108">
    <property type="entry name" value="Thiolase_N"/>
    <property type="match status" value="1"/>
</dbReference>
<evidence type="ECO:0000313" key="9">
    <source>
        <dbReference type="Proteomes" id="UP000777265"/>
    </source>
</evidence>
<dbReference type="InterPro" id="IPR002155">
    <property type="entry name" value="Thiolase"/>
</dbReference>
<feature type="active site" description="Acyl-thioester intermediate" evidence="4">
    <location>
        <position position="97"/>
    </location>
</feature>
<dbReference type="InterPro" id="IPR020616">
    <property type="entry name" value="Thiolase_N"/>
</dbReference>
<dbReference type="CDD" id="cd00751">
    <property type="entry name" value="thiolase"/>
    <property type="match status" value="1"/>
</dbReference>
<dbReference type="Pfam" id="PF02803">
    <property type="entry name" value="Thiolase_C"/>
    <property type="match status" value="1"/>
</dbReference>
<evidence type="ECO:0000313" key="8">
    <source>
        <dbReference type="EMBL" id="NLW35268.1"/>
    </source>
</evidence>
<evidence type="ECO:0000256" key="2">
    <source>
        <dbReference type="ARBA" id="ARBA00022679"/>
    </source>
</evidence>
<evidence type="ECO:0000256" key="3">
    <source>
        <dbReference type="ARBA" id="ARBA00023315"/>
    </source>
</evidence>